<evidence type="ECO:0000259" key="12">
    <source>
        <dbReference type="PROSITE" id="PS51677"/>
    </source>
</evidence>
<dbReference type="Gene3D" id="3.20.20.370">
    <property type="entry name" value="Glycoside hydrolase/deacetylase"/>
    <property type="match status" value="1"/>
</dbReference>
<dbReference type="InterPro" id="IPR022644">
    <property type="entry name" value="De-COase2_N"/>
</dbReference>
<dbReference type="AlphaFoldDB" id="A0A9P8PDD5"/>
<keyword evidence="4 10" id="KW-0663">Pyridoxal phosphate</keyword>
<keyword evidence="14" id="KW-1185">Reference proteome</keyword>
<comment type="cofactor">
    <cofactor evidence="1 10">
        <name>pyridoxal 5'-phosphate</name>
        <dbReference type="ChEBI" id="CHEBI:597326"/>
    </cofactor>
</comment>
<dbReference type="Gene3D" id="2.40.37.10">
    <property type="entry name" value="Lyase, Ornithine Decarboxylase, Chain A, domain 1"/>
    <property type="match status" value="1"/>
</dbReference>
<dbReference type="SUPFAM" id="SSF51419">
    <property type="entry name" value="PLP-binding barrel"/>
    <property type="match status" value="1"/>
</dbReference>
<organism evidence="13 14">
    <name type="scientific">Ogataea polymorpha</name>
    <dbReference type="NCBI Taxonomy" id="460523"/>
    <lineage>
        <taxon>Eukaryota</taxon>
        <taxon>Fungi</taxon>
        <taxon>Dikarya</taxon>
        <taxon>Ascomycota</taxon>
        <taxon>Saccharomycotina</taxon>
        <taxon>Pichiomycetes</taxon>
        <taxon>Pichiales</taxon>
        <taxon>Pichiaceae</taxon>
        <taxon>Ogataea</taxon>
    </lineage>
</organism>
<dbReference type="PRINTS" id="PR01179">
    <property type="entry name" value="ODADCRBXLASE"/>
</dbReference>
<dbReference type="CDD" id="cd10938">
    <property type="entry name" value="CE4_HpPgdA_like"/>
    <property type="match status" value="1"/>
</dbReference>
<protein>
    <recommendedName>
        <fullName evidence="7">ornithine decarboxylase</fullName>
        <ecNumber evidence="7">4.1.1.17</ecNumber>
    </recommendedName>
</protein>
<dbReference type="PANTHER" id="PTHR11482">
    <property type="entry name" value="ARGININE/DIAMINOPIMELATE/ORNITHINE DECARBOXYLASE"/>
    <property type="match status" value="1"/>
</dbReference>
<sequence>MAPSVLVQPATLSNAGLKNAWGSVSDFPSHAESLLGATLLSKVQSIDHNTCEPDELDPFFVCDLGELKRLVGLWRTEMPRVEPFYAVKCNNDEKLLCTLLQMGLGFDCASKTEIQQMLSLGADPTKIIYANPCKAVPHLRYARQNGVNLTTVDSVDEVRKIAAHHPDCGLLIRIHTDDADATCPLSIKFGASLQEARVLVQECARLKLNLKGVAFHVGSGCKNFNTIETAVRDSRMVFDYAASLGYSLKMLDIGGGFSKPTFHASAAVFRSALDTHFAAEEFPDLYIFSELGRFLAASCFTLAVNVTSKRSDAFQERIYVNDGVYGNLNCILFDHQEVEPKVLTSHGRFVFHSNYNHPEKELAAAANPFKQYSLWGPTCDGLDCISPNCKLSQEVVAGDWLYFKDTGAYTSAAATNFNGFGVLCCYGIDIDAVAGWLGSYGGQDSASDISRGLFAGHVGIPRMLKMLDKYGIKATWFIPGHSLETFPEECAMIRDAGHEIGLHGYSHENPSDMTLQQQKDVLDKTFKLLTEFCGKPPKGSVAPWWETSQEGVEMLLDYGIEYDHSMSHHDCQCYWFRTGDSWTKIDYSKTAHEWMKPLKRGKETGLVEIPGNWYIDDLPPMMFIKNSADGYGWANPRDIEDIWRDHFDYFYREYDEFVFPITCHPDVSGRPHVLMMHERLIEHINKHEGVEWLTMDEVNKDFRAKNSPPQGAKLPVSQKTI</sequence>
<dbReference type="SUPFAM" id="SSF50621">
    <property type="entry name" value="Alanine racemase C-terminal domain-like"/>
    <property type="match status" value="1"/>
</dbReference>
<evidence type="ECO:0000256" key="6">
    <source>
        <dbReference type="ARBA" id="ARBA00034115"/>
    </source>
</evidence>
<dbReference type="Proteomes" id="UP000788993">
    <property type="component" value="Unassembled WGS sequence"/>
</dbReference>
<dbReference type="PROSITE" id="PS00878">
    <property type="entry name" value="ODR_DC_2_1"/>
    <property type="match status" value="1"/>
</dbReference>
<dbReference type="Pfam" id="PF00278">
    <property type="entry name" value="Orn_DAP_Arg_deC"/>
    <property type="match status" value="1"/>
</dbReference>
<evidence type="ECO:0000256" key="4">
    <source>
        <dbReference type="ARBA" id="ARBA00022898"/>
    </source>
</evidence>
<dbReference type="FunFam" id="3.20.20.10:FF:000005">
    <property type="entry name" value="Ornithine decarboxylase"/>
    <property type="match status" value="1"/>
</dbReference>
<dbReference type="Pfam" id="PF01522">
    <property type="entry name" value="Polysacc_deac_1"/>
    <property type="match status" value="1"/>
</dbReference>
<dbReference type="Gene3D" id="3.20.20.10">
    <property type="entry name" value="Alanine racemase"/>
    <property type="match status" value="1"/>
</dbReference>
<reference evidence="13" key="2">
    <citation type="submission" date="2021-01" db="EMBL/GenBank/DDBJ databases">
        <authorList>
            <person name="Schikora-Tamarit M.A."/>
        </authorList>
    </citation>
    <scope>NUCLEOTIDE SEQUENCE</scope>
    <source>
        <strain evidence="13">NCAIM Y.01608</strain>
    </source>
</reference>
<feature type="active site" description="Proton donor" evidence="10">
    <location>
        <position position="379"/>
    </location>
</feature>
<evidence type="ECO:0000256" key="1">
    <source>
        <dbReference type="ARBA" id="ARBA00001933"/>
    </source>
</evidence>
<dbReference type="SUPFAM" id="SSF88713">
    <property type="entry name" value="Glycoside hydrolase/deacetylase"/>
    <property type="match status" value="1"/>
</dbReference>
<comment type="caution">
    <text evidence="13">The sequence shown here is derived from an EMBL/GenBank/DDBJ whole genome shotgun (WGS) entry which is preliminary data.</text>
</comment>
<dbReference type="PROSITE" id="PS00879">
    <property type="entry name" value="ODR_DC_2_2"/>
    <property type="match status" value="1"/>
</dbReference>
<evidence type="ECO:0000256" key="3">
    <source>
        <dbReference type="ARBA" id="ARBA00022793"/>
    </source>
</evidence>
<accession>A0A9P8PDD5</accession>
<comment type="pathway">
    <text evidence="6">Amine and polyamine biosynthesis; putrescine biosynthesis via L-ornithine pathway; putrescine from L-ornithine: step 1/1.</text>
</comment>
<evidence type="ECO:0000313" key="13">
    <source>
        <dbReference type="EMBL" id="KAH3670183.1"/>
    </source>
</evidence>
<dbReference type="EMBL" id="JAEUBD010000983">
    <property type="protein sequence ID" value="KAH3670183.1"/>
    <property type="molecule type" value="Genomic_DNA"/>
</dbReference>
<dbReference type="EC" id="4.1.1.17" evidence="7"/>
<dbReference type="GO" id="GO:0005975">
    <property type="term" value="P:carbohydrate metabolic process"/>
    <property type="evidence" value="ECO:0007669"/>
    <property type="project" value="InterPro"/>
</dbReference>
<dbReference type="PANTHER" id="PTHR11482:SF6">
    <property type="entry name" value="ORNITHINE DECARBOXYLASE 1-RELATED"/>
    <property type="match status" value="1"/>
</dbReference>
<dbReference type="PRINTS" id="PR01182">
    <property type="entry name" value="ORNDCRBXLASE"/>
</dbReference>
<evidence type="ECO:0000313" key="14">
    <source>
        <dbReference type="Proteomes" id="UP000788993"/>
    </source>
</evidence>
<dbReference type="InterPro" id="IPR000183">
    <property type="entry name" value="Orn/DAP/Arg_de-COase"/>
</dbReference>
<dbReference type="InterPro" id="IPR037950">
    <property type="entry name" value="PgdA-like"/>
</dbReference>
<dbReference type="GO" id="GO:0033387">
    <property type="term" value="P:putrescine biosynthetic process from arginine, via ornithine"/>
    <property type="evidence" value="ECO:0007669"/>
    <property type="project" value="TreeGrafter"/>
</dbReference>
<dbReference type="InterPro" id="IPR022657">
    <property type="entry name" value="De-COase2_CS"/>
</dbReference>
<proteinExistence type="inferred from homology"/>
<comment type="subunit">
    <text evidence="8">Homodimer. Only the dimer is catalytically active, as the active sites are constructed of residues from both monomers.</text>
</comment>
<dbReference type="PROSITE" id="PS51677">
    <property type="entry name" value="NODB"/>
    <property type="match status" value="1"/>
</dbReference>
<feature type="domain" description="NodB homology" evidence="12">
    <location>
        <begin position="445"/>
        <end position="721"/>
    </location>
</feature>
<keyword evidence="5" id="KW-0456">Lyase</keyword>
<gene>
    <name evidence="13" type="ORF">OGATHE_002996</name>
</gene>
<comment type="similarity">
    <text evidence="2 11">Belongs to the Orn/Lys/Arg decarboxylase class-II family.</text>
</comment>
<keyword evidence="3" id="KW-0210">Decarboxylase</keyword>
<feature type="modified residue" description="N6-(pyridoxal phosphate)lysine" evidence="10">
    <location>
        <position position="88"/>
    </location>
</feature>
<dbReference type="InterPro" id="IPR022653">
    <property type="entry name" value="De-COase2_pyr-phos_BS"/>
</dbReference>
<dbReference type="InterPro" id="IPR011330">
    <property type="entry name" value="Glyco_hydro/deAcase_b/a-brl"/>
</dbReference>
<name>A0A9P8PDD5_9ASCO</name>
<dbReference type="InterPro" id="IPR002433">
    <property type="entry name" value="Orn_de-COase"/>
</dbReference>
<dbReference type="GO" id="GO:0005737">
    <property type="term" value="C:cytoplasm"/>
    <property type="evidence" value="ECO:0007669"/>
    <property type="project" value="TreeGrafter"/>
</dbReference>
<reference evidence="13" key="1">
    <citation type="journal article" date="2021" name="Open Biol.">
        <title>Shared evolutionary footprints suggest mitochondrial oxidative damage underlies multiple complex I losses in fungi.</title>
        <authorList>
            <person name="Schikora-Tamarit M.A."/>
            <person name="Marcet-Houben M."/>
            <person name="Nosek J."/>
            <person name="Gabaldon T."/>
        </authorList>
    </citation>
    <scope>NUCLEOTIDE SEQUENCE</scope>
    <source>
        <strain evidence="13">NCAIM Y.01608</strain>
    </source>
</reference>
<evidence type="ECO:0000256" key="9">
    <source>
        <dbReference type="ARBA" id="ARBA00049127"/>
    </source>
</evidence>
<dbReference type="InterPro" id="IPR002509">
    <property type="entry name" value="NODB_dom"/>
</dbReference>
<dbReference type="GO" id="GO:0016810">
    <property type="term" value="F:hydrolase activity, acting on carbon-nitrogen (but not peptide) bonds"/>
    <property type="evidence" value="ECO:0007669"/>
    <property type="project" value="InterPro"/>
</dbReference>
<comment type="catalytic activity">
    <reaction evidence="9">
        <text>L-ornithine + H(+) = putrescine + CO2</text>
        <dbReference type="Rhea" id="RHEA:22964"/>
        <dbReference type="ChEBI" id="CHEBI:15378"/>
        <dbReference type="ChEBI" id="CHEBI:16526"/>
        <dbReference type="ChEBI" id="CHEBI:46911"/>
        <dbReference type="ChEBI" id="CHEBI:326268"/>
        <dbReference type="EC" id="4.1.1.17"/>
    </reaction>
</comment>
<dbReference type="Pfam" id="PF02784">
    <property type="entry name" value="Orn_Arg_deC_N"/>
    <property type="match status" value="1"/>
</dbReference>
<dbReference type="InterPro" id="IPR029066">
    <property type="entry name" value="PLP-binding_barrel"/>
</dbReference>
<dbReference type="InterPro" id="IPR009006">
    <property type="entry name" value="Ala_racemase/Decarboxylase_C"/>
</dbReference>
<evidence type="ECO:0000256" key="7">
    <source>
        <dbReference type="ARBA" id="ARBA00034138"/>
    </source>
</evidence>
<evidence type="ECO:0000256" key="11">
    <source>
        <dbReference type="RuleBase" id="RU003737"/>
    </source>
</evidence>
<evidence type="ECO:0000256" key="5">
    <source>
        <dbReference type="ARBA" id="ARBA00023239"/>
    </source>
</evidence>
<dbReference type="GO" id="GO:0004586">
    <property type="term" value="F:ornithine decarboxylase activity"/>
    <property type="evidence" value="ECO:0007669"/>
    <property type="project" value="UniProtKB-EC"/>
</dbReference>
<dbReference type="InterPro" id="IPR022643">
    <property type="entry name" value="De-COase2_C"/>
</dbReference>
<evidence type="ECO:0000256" key="10">
    <source>
        <dbReference type="PIRSR" id="PIRSR600183-50"/>
    </source>
</evidence>
<dbReference type="CDD" id="cd00622">
    <property type="entry name" value="PLPDE_III_ODC"/>
    <property type="match status" value="1"/>
</dbReference>
<evidence type="ECO:0000256" key="2">
    <source>
        <dbReference type="ARBA" id="ARBA00008872"/>
    </source>
</evidence>
<evidence type="ECO:0000256" key="8">
    <source>
        <dbReference type="ARBA" id="ARBA00046672"/>
    </source>
</evidence>